<dbReference type="EMBL" id="CP078077">
    <property type="protein sequence ID" value="UPL16039.1"/>
    <property type="molecule type" value="Genomic_DNA"/>
</dbReference>
<keyword evidence="1" id="KW-0812">Transmembrane</keyword>
<evidence type="ECO:0008006" key="4">
    <source>
        <dbReference type="Google" id="ProtNLM"/>
    </source>
</evidence>
<organism evidence="2 3">
    <name type="scientific">Microbacterium galbinum</name>
    <dbReference type="NCBI Taxonomy" id="2851646"/>
    <lineage>
        <taxon>Bacteria</taxon>
        <taxon>Bacillati</taxon>
        <taxon>Actinomycetota</taxon>
        <taxon>Actinomycetes</taxon>
        <taxon>Micrococcales</taxon>
        <taxon>Microbacteriaceae</taxon>
        <taxon>Microbacterium</taxon>
    </lineage>
</organism>
<sequence length="150" mass="15069">MPVGGYAAPTGAYTVPDPAPRPSKLTGTLSLVFALVAAVVTPIVAAFASYEIGRRVPEAIVRLNSDDLSSLAVLSPARDQVLWAEISFWAGTILGIAAIVLGIMAIARKRGRGQGIGALIVAVVGPAIFFLIAGVALGAGAAAGGIGLYS</sequence>
<gene>
    <name evidence="2" type="ORF">KV396_01160</name>
</gene>
<feature type="transmembrane region" description="Helical" evidence="1">
    <location>
        <begin position="119"/>
        <end position="149"/>
    </location>
</feature>
<evidence type="ECO:0000256" key="1">
    <source>
        <dbReference type="SAM" id="Phobius"/>
    </source>
</evidence>
<keyword evidence="1" id="KW-1133">Transmembrane helix</keyword>
<reference evidence="2 3" key="1">
    <citation type="submission" date="2021-06" db="EMBL/GenBank/DDBJ databases">
        <title>Genome-based taxonomic framework of Microbacterium strains isolated from marine environment, the description of four new species and reclassification of four preexisting species.</title>
        <authorList>
            <person name="Lee S.D."/>
            <person name="Kim S.-M."/>
            <person name="Byeon Y.-S."/>
            <person name="Yang H.L."/>
            <person name="Kim I.S."/>
        </authorList>
    </citation>
    <scope>NUCLEOTIDE SEQUENCE [LARGE SCALE GENOMIC DNA]</scope>
    <source>
        <strain evidence="2 3">SSW1-36</strain>
    </source>
</reference>
<keyword evidence="3" id="KW-1185">Reference proteome</keyword>
<name>A0ABY4ITC2_9MICO</name>
<feature type="transmembrane region" description="Helical" evidence="1">
    <location>
        <begin position="29"/>
        <end position="50"/>
    </location>
</feature>
<keyword evidence="1" id="KW-0472">Membrane</keyword>
<dbReference type="Proteomes" id="UP000831963">
    <property type="component" value="Chromosome"/>
</dbReference>
<evidence type="ECO:0000313" key="2">
    <source>
        <dbReference type="EMBL" id="UPL16039.1"/>
    </source>
</evidence>
<feature type="transmembrane region" description="Helical" evidence="1">
    <location>
        <begin position="86"/>
        <end position="107"/>
    </location>
</feature>
<evidence type="ECO:0000313" key="3">
    <source>
        <dbReference type="Proteomes" id="UP000831963"/>
    </source>
</evidence>
<accession>A0ABY4ITC2</accession>
<protein>
    <recommendedName>
        <fullName evidence="4">DUF4064 domain-containing protein</fullName>
    </recommendedName>
</protein>
<proteinExistence type="predicted"/>